<dbReference type="PANTHER" id="PTHR11003">
    <property type="entry name" value="POTASSIUM CHANNEL, SUBFAMILY K"/>
    <property type="match status" value="1"/>
</dbReference>
<keyword evidence="3 8" id="KW-0812">Transmembrane</keyword>
<feature type="domain" description="Potassium channel" evidence="10">
    <location>
        <begin position="100"/>
        <end position="155"/>
    </location>
</feature>
<feature type="transmembrane region" description="Helical" evidence="9">
    <location>
        <begin position="163"/>
        <end position="184"/>
    </location>
</feature>
<dbReference type="Proteomes" id="UP000031036">
    <property type="component" value="Unassembled WGS sequence"/>
</dbReference>
<protein>
    <recommendedName>
        <fullName evidence="10">Potassium channel domain-containing protein</fullName>
    </recommendedName>
</protein>
<dbReference type="EMBL" id="JPKZ01000228">
    <property type="protein sequence ID" value="KHN88479.1"/>
    <property type="molecule type" value="Genomic_DNA"/>
</dbReference>
<feature type="transmembrane region" description="Helical" evidence="9">
    <location>
        <begin position="133"/>
        <end position="151"/>
    </location>
</feature>
<proteinExistence type="inferred from homology"/>
<evidence type="ECO:0000256" key="9">
    <source>
        <dbReference type="SAM" id="Phobius"/>
    </source>
</evidence>
<feature type="transmembrane region" description="Helical" evidence="9">
    <location>
        <begin position="17"/>
        <end position="35"/>
    </location>
</feature>
<comment type="caution">
    <text evidence="11">The sequence shown here is derived from an EMBL/GenBank/DDBJ whole genome shotgun (WGS) entry which is preliminary data.</text>
</comment>
<keyword evidence="7 8" id="KW-0407">Ion channel</keyword>
<dbReference type="PRINTS" id="PR01333">
    <property type="entry name" value="2POREKCHANEL"/>
</dbReference>
<keyword evidence="5 8" id="KW-0406">Ion transport</keyword>
<evidence type="ECO:0000256" key="4">
    <source>
        <dbReference type="ARBA" id="ARBA00022989"/>
    </source>
</evidence>
<dbReference type="InterPro" id="IPR003280">
    <property type="entry name" value="2pore_dom_K_chnl"/>
</dbReference>
<dbReference type="OrthoDB" id="297496at2759"/>
<feature type="transmembrane region" description="Helical" evidence="9">
    <location>
        <begin position="108"/>
        <end position="127"/>
    </location>
</feature>
<evidence type="ECO:0000256" key="6">
    <source>
        <dbReference type="ARBA" id="ARBA00023136"/>
    </source>
</evidence>
<evidence type="ECO:0000256" key="7">
    <source>
        <dbReference type="ARBA" id="ARBA00023303"/>
    </source>
</evidence>
<evidence type="ECO:0000259" key="10">
    <source>
        <dbReference type="Pfam" id="PF07885"/>
    </source>
</evidence>
<evidence type="ECO:0000313" key="11">
    <source>
        <dbReference type="EMBL" id="KHN88479.1"/>
    </source>
</evidence>
<keyword evidence="6 9" id="KW-0472">Membrane</keyword>
<evidence type="ECO:0000256" key="5">
    <source>
        <dbReference type="ARBA" id="ARBA00023065"/>
    </source>
</evidence>
<evidence type="ECO:0000256" key="3">
    <source>
        <dbReference type="ARBA" id="ARBA00022692"/>
    </source>
</evidence>
<dbReference type="GO" id="GO:0015271">
    <property type="term" value="F:outward rectifier potassium channel activity"/>
    <property type="evidence" value="ECO:0007669"/>
    <property type="project" value="TreeGrafter"/>
</dbReference>
<dbReference type="Pfam" id="PF07885">
    <property type="entry name" value="Ion_trans_2"/>
    <property type="match status" value="1"/>
</dbReference>
<dbReference type="GO" id="GO:0030322">
    <property type="term" value="P:stabilization of membrane potential"/>
    <property type="evidence" value="ECO:0007669"/>
    <property type="project" value="TreeGrafter"/>
</dbReference>
<dbReference type="GO" id="GO:0022841">
    <property type="term" value="F:potassium ion leak channel activity"/>
    <property type="evidence" value="ECO:0007669"/>
    <property type="project" value="TreeGrafter"/>
</dbReference>
<dbReference type="AlphaFoldDB" id="A0A0B2W471"/>
<dbReference type="GO" id="GO:0005886">
    <property type="term" value="C:plasma membrane"/>
    <property type="evidence" value="ECO:0007669"/>
    <property type="project" value="TreeGrafter"/>
</dbReference>
<name>A0A0B2W471_TOXCA</name>
<dbReference type="OMA" id="AQSEHEW"/>
<feature type="transmembrane region" description="Helical" evidence="9">
    <location>
        <begin position="217"/>
        <end position="236"/>
    </location>
</feature>
<evidence type="ECO:0000256" key="2">
    <source>
        <dbReference type="ARBA" id="ARBA00022448"/>
    </source>
</evidence>
<organism evidence="11 12">
    <name type="scientific">Toxocara canis</name>
    <name type="common">Canine roundworm</name>
    <dbReference type="NCBI Taxonomy" id="6265"/>
    <lineage>
        <taxon>Eukaryota</taxon>
        <taxon>Metazoa</taxon>
        <taxon>Ecdysozoa</taxon>
        <taxon>Nematoda</taxon>
        <taxon>Chromadorea</taxon>
        <taxon>Rhabditida</taxon>
        <taxon>Spirurina</taxon>
        <taxon>Ascaridomorpha</taxon>
        <taxon>Ascaridoidea</taxon>
        <taxon>Toxocaridae</taxon>
        <taxon>Toxocara</taxon>
    </lineage>
</organism>
<reference evidence="11 12" key="1">
    <citation type="submission" date="2014-11" db="EMBL/GenBank/DDBJ databases">
        <title>Genetic blueprint of the zoonotic pathogen Toxocara canis.</title>
        <authorList>
            <person name="Zhu X.-Q."/>
            <person name="Korhonen P.K."/>
            <person name="Cai H."/>
            <person name="Young N.D."/>
            <person name="Nejsum P."/>
            <person name="von Samson-Himmelstjerna G."/>
            <person name="Boag P.R."/>
            <person name="Tan P."/>
            <person name="Li Q."/>
            <person name="Min J."/>
            <person name="Yang Y."/>
            <person name="Wang X."/>
            <person name="Fang X."/>
            <person name="Hall R.S."/>
            <person name="Hofmann A."/>
            <person name="Sternberg P.W."/>
            <person name="Jex A.R."/>
            <person name="Gasser R.B."/>
        </authorList>
    </citation>
    <scope>NUCLEOTIDE SEQUENCE [LARGE SCALE GENOMIC DNA]</scope>
    <source>
        <strain evidence="11">PN_DK_2014</strain>
    </source>
</reference>
<evidence type="ECO:0000256" key="1">
    <source>
        <dbReference type="ARBA" id="ARBA00004141"/>
    </source>
</evidence>
<dbReference type="PANTHER" id="PTHR11003:SF150">
    <property type="entry name" value="PROTEIN CBG08159"/>
    <property type="match status" value="1"/>
</dbReference>
<keyword evidence="12" id="KW-1185">Reference proteome</keyword>
<sequence>MGCGVEPRVELALRRTIFFSVFLFAYLILGAFVFSHVPSRHQPIKCERNAEKLDAQRSEMLNVLWAETMAQSEHEWAQMANHKLEMYERALLASCSAPTVRTSTYSSAFMHSFSLITTIGFVDADALTTGGKLFAIVYAIFGIPLALLYLGQCSKIVAGLLPGDRVIGAALIAIFLTAIIYDIAEDSEDDTPFIDAVFQTFLFMTTVGKRDSTPNGILVTISLFAMSLVSISFVVLEKYIENSVQGFEMAFNRQFASVGRWLNSKTTDNDRIIEEEDEETEDSEYS</sequence>
<keyword evidence="4 9" id="KW-1133">Transmembrane helix</keyword>
<dbReference type="SUPFAM" id="SSF81324">
    <property type="entry name" value="Voltage-gated potassium channels"/>
    <property type="match status" value="1"/>
</dbReference>
<dbReference type="InterPro" id="IPR013099">
    <property type="entry name" value="K_chnl_dom"/>
</dbReference>
<dbReference type="Gene3D" id="1.10.287.70">
    <property type="match status" value="1"/>
</dbReference>
<accession>A0A0B2W471</accession>
<comment type="similarity">
    <text evidence="8">Belongs to the two pore domain potassium channel (TC 1.A.1.8) family.</text>
</comment>
<gene>
    <name evidence="11" type="ORF">Tcan_06410</name>
</gene>
<evidence type="ECO:0000313" key="12">
    <source>
        <dbReference type="Proteomes" id="UP000031036"/>
    </source>
</evidence>
<evidence type="ECO:0000256" key="8">
    <source>
        <dbReference type="RuleBase" id="RU003857"/>
    </source>
</evidence>
<comment type="subcellular location">
    <subcellularLocation>
        <location evidence="1">Membrane</location>
        <topology evidence="1">Multi-pass membrane protein</topology>
    </subcellularLocation>
</comment>
<keyword evidence="2 8" id="KW-0813">Transport</keyword>